<protein>
    <submittedName>
        <fullName evidence="1">Uncharacterized protein</fullName>
    </submittedName>
</protein>
<sequence length="241" mass="26368">MHDTVQRHLRLTLGKDLLIDLEDRVRAEAVKAFEMIRDHSGLDKKRAREAEGQARFRMWEQGFEEVCSSHGGRLLDGGVIPNTELKVFQPFMRLEQGETGIILGLAAMPEPKSIPIKNKSRSAGVSLNYDLSPRLDLDGMGPKVGDVFALLLVSRHRERAGQIEEIAVGIIDSAYESYLFYESLDTFLSGHGDAPAAGPVNPTSPTPSAAPIKVSLKKVVKPFVPPEAPKPEEEDGSAEGD</sequence>
<dbReference type="OrthoDB" id="7554161at2"/>
<proteinExistence type="predicted"/>
<dbReference type="AlphaFoldDB" id="A0A1M5JII4"/>
<gene>
    <name evidence="1" type="ORF">SAMN05444169_2256</name>
</gene>
<evidence type="ECO:0000313" key="1">
    <source>
        <dbReference type="EMBL" id="SHG40357.1"/>
    </source>
</evidence>
<reference evidence="1 2" key="1">
    <citation type="submission" date="2016-11" db="EMBL/GenBank/DDBJ databases">
        <authorList>
            <person name="Jaros S."/>
            <person name="Januszkiewicz K."/>
            <person name="Wedrychowicz H."/>
        </authorList>
    </citation>
    <scope>NUCLEOTIDE SEQUENCE [LARGE SCALE GENOMIC DNA]</scope>
    <source>
        <strain evidence="1 2">GAS242</strain>
    </source>
</reference>
<organism evidence="1 2">
    <name type="scientific">Bradyrhizobium erythrophlei</name>
    <dbReference type="NCBI Taxonomy" id="1437360"/>
    <lineage>
        <taxon>Bacteria</taxon>
        <taxon>Pseudomonadati</taxon>
        <taxon>Pseudomonadota</taxon>
        <taxon>Alphaproteobacteria</taxon>
        <taxon>Hyphomicrobiales</taxon>
        <taxon>Nitrobacteraceae</taxon>
        <taxon>Bradyrhizobium</taxon>
    </lineage>
</organism>
<dbReference type="EMBL" id="LT670818">
    <property type="protein sequence ID" value="SHG40357.1"/>
    <property type="molecule type" value="Genomic_DNA"/>
</dbReference>
<dbReference type="RefSeq" id="WP_079566036.1">
    <property type="nucleotide sequence ID" value="NZ_LT670818.1"/>
</dbReference>
<dbReference type="Proteomes" id="UP000190675">
    <property type="component" value="Chromosome I"/>
</dbReference>
<evidence type="ECO:0000313" key="2">
    <source>
        <dbReference type="Proteomes" id="UP000190675"/>
    </source>
</evidence>
<accession>A0A1M5JII4</accession>
<name>A0A1M5JII4_9BRAD</name>